<reference evidence="2 3" key="1">
    <citation type="journal article" date="2018" name="Nat. Genet.">
        <title>Extensive intraspecific gene order and gene structural variations between Mo17 and other maize genomes.</title>
        <authorList>
            <person name="Sun S."/>
            <person name="Zhou Y."/>
            <person name="Chen J."/>
            <person name="Shi J."/>
            <person name="Zhao H."/>
            <person name="Zhao H."/>
            <person name="Song W."/>
            <person name="Zhang M."/>
            <person name="Cui Y."/>
            <person name="Dong X."/>
            <person name="Liu H."/>
            <person name="Ma X."/>
            <person name="Jiao Y."/>
            <person name="Wang B."/>
            <person name="Wei X."/>
            <person name="Stein J.C."/>
            <person name="Glaubitz J.C."/>
            <person name="Lu F."/>
            <person name="Yu G."/>
            <person name="Liang C."/>
            <person name="Fengler K."/>
            <person name="Li B."/>
            <person name="Rafalski A."/>
            <person name="Schnable P.S."/>
            <person name="Ware D.H."/>
            <person name="Buckler E.S."/>
            <person name="Lai J."/>
        </authorList>
    </citation>
    <scope>NUCLEOTIDE SEQUENCE [LARGE SCALE GENOMIC DNA]</scope>
    <source>
        <strain evidence="3">cv. Missouri 17</strain>
        <tissue evidence="2">Seedling</tissue>
    </source>
</reference>
<name>A0A3L6FZG2_MAIZE</name>
<dbReference type="AlphaFoldDB" id="A0A3L6FZG2"/>
<accession>A0A3L6FZG2</accession>
<gene>
    <name evidence="2" type="ORF">Zm00014a_032675</name>
</gene>
<keyword evidence="1" id="KW-1133">Transmembrane helix</keyword>
<protein>
    <submittedName>
        <fullName evidence="2">Uncharacterized protein</fullName>
    </submittedName>
</protein>
<evidence type="ECO:0000313" key="3">
    <source>
        <dbReference type="Proteomes" id="UP000251960"/>
    </source>
</evidence>
<keyword evidence="1" id="KW-0812">Transmembrane</keyword>
<evidence type="ECO:0000313" key="2">
    <source>
        <dbReference type="EMBL" id="PWZ39544.1"/>
    </source>
</evidence>
<organism evidence="2 3">
    <name type="scientific">Zea mays</name>
    <name type="common">Maize</name>
    <dbReference type="NCBI Taxonomy" id="4577"/>
    <lineage>
        <taxon>Eukaryota</taxon>
        <taxon>Viridiplantae</taxon>
        <taxon>Streptophyta</taxon>
        <taxon>Embryophyta</taxon>
        <taxon>Tracheophyta</taxon>
        <taxon>Spermatophyta</taxon>
        <taxon>Magnoliopsida</taxon>
        <taxon>Liliopsida</taxon>
        <taxon>Poales</taxon>
        <taxon>Poaceae</taxon>
        <taxon>PACMAD clade</taxon>
        <taxon>Panicoideae</taxon>
        <taxon>Andropogonodae</taxon>
        <taxon>Andropogoneae</taxon>
        <taxon>Tripsacinae</taxon>
        <taxon>Zea</taxon>
    </lineage>
</organism>
<sequence>MAAVNCLYVAAASTAASAAALQWWASSLLDGDAGAGEDGAWLGAVLRSKVTVALLANLAVHVFLVIILALKPLTTTIVIFGRVLVTMSCLSPMLISKEISGAIEAFRYQSLVCNSIFCSANFYRDQKSVGAHH</sequence>
<feature type="transmembrane region" description="Helical" evidence="1">
    <location>
        <begin position="50"/>
        <end position="70"/>
    </location>
</feature>
<comment type="caution">
    <text evidence="2">The sequence shown here is derived from an EMBL/GenBank/DDBJ whole genome shotgun (WGS) entry which is preliminary data.</text>
</comment>
<dbReference type="EMBL" id="NCVQ01000003">
    <property type="protein sequence ID" value="PWZ39544.1"/>
    <property type="molecule type" value="Genomic_DNA"/>
</dbReference>
<evidence type="ECO:0000256" key="1">
    <source>
        <dbReference type="SAM" id="Phobius"/>
    </source>
</evidence>
<keyword evidence="1" id="KW-0472">Membrane</keyword>
<proteinExistence type="predicted"/>
<dbReference type="Proteomes" id="UP000251960">
    <property type="component" value="Chromosome 2"/>
</dbReference>